<evidence type="ECO:0000256" key="1">
    <source>
        <dbReference type="SAM" id="Phobius"/>
    </source>
</evidence>
<keyword evidence="1" id="KW-1133">Transmembrane helix</keyword>
<dbReference type="PANTHER" id="PTHR40465">
    <property type="entry name" value="CHROMOSOME 1, WHOLE GENOME SHOTGUN SEQUENCE"/>
    <property type="match status" value="1"/>
</dbReference>
<dbReference type="Pfam" id="PF20152">
    <property type="entry name" value="DUF6534"/>
    <property type="match status" value="1"/>
</dbReference>
<feature type="non-terminal residue" evidence="3">
    <location>
        <position position="333"/>
    </location>
</feature>
<dbReference type="EMBL" id="GL377302">
    <property type="protein sequence ID" value="EFJ01925.1"/>
    <property type="molecule type" value="Genomic_DNA"/>
</dbReference>
<name>D8PKC8_SCHCM</name>
<keyword evidence="4" id="KW-1185">Reference proteome</keyword>
<dbReference type="PANTHER" id="PTHR40465:SF1">
    <property type="entry name" value="DUF6534 DOMAIN-CONTAINING PROTEIN"/>
    <property type="match status" value="1"/>
</dbReference>
<feature type="transmembrane region" description="Helical" evidence="1">
    <location>
        <begin position="53"/>
        <end position="77"/>
    </location>
</feature>
<gene>
    <name evidence="3" type="ORF">SCHCODRAFT_103113</name>
</gene>
<dbReference type="OMA" id="CFYGITV"/>
<dbReference type="eggNOG" id="ENOG502SMJ3">
    <property type="taxonomic scope" value="Eukaryota"/>
</dbReference>
<evidence type="ECO:0000313" key="4">
    <source>
        <dbReference type="Proteomes" id="UP000007431"/>
    </source>
</evidence>
<evidence type="ECO:0000313" key="3">
    <source>
        <dbReference type="EMBL" id="EFJ01925.1"/>
    </source>
</evidence>
<sequence>MDPTMAAPHLDVDAKLGSAFIGCVMAGILYGITCFQTYNYHKGRFEDPWTLDAFVYSLWTLETIHLGLVMHGCYFYMVTNYNNPASMISPTWSLLTQIFVTCVTDVAIRGFFGRRVWISQRNRPLAYVLVFCIGASSLLTFSSGVAFGIKAFMVGTFAAFNEISYLLYTSLGSGVVADAFIAVSMCVLLSQSRTGLRNTDSVIDTLMMYTINTSLLTTVCSAACFISYAVRPDEFIFLGIYFVLSEFFINSLLASLNARTIIRSRSTAKSDTPAARTVTLQALPRGQASTDTSMSFPTVKTTDAYSVTSPRGTVAYDCSPGNFREHLEYDMSV</sequence>
<feature type="transmembrane region" description="Helical" evidence="1">
    <location>
        <begin position="209"/>
        <end position="229"/>
    </location>
</feature>
<feature type="transmembrane region" description="Helical" evidence="1">
    <location>
        <begin position="19"/>
        <end position="41"/>
    </location>
</feature>
<feature type="domain" description="DUF6534" evidence="2">
    <location>
        <begin position="175"/>
        <end position="260"/>
    </location>
</feature>
<proteinExistence type="predicted"/>
<feature type="transmembrane region" description="Helical" evidence="1">
    <location>
        <begin position="235"/>
        <end position="256"/>
    </location>
</feature>
<dbReference type="InParanoid" id="D8PKC8"/>
<organism evidence="4">
    <name type="scientific">Schizophyllum commune (strain H4-8 / FGSC 9210)</name>
    <name type="common">Split gill fungus</name>
    <dbReference type="NCBI Taxonomy" id="578458"/>
    <lineage>
        <taxon>Eukaryota</taxon>
        <taxon>Fungi</taxon>
        <taxon>Dikarya</taxon>
        <taxon>Basidiomycota</taxon>
        <taxon>Agaricomycotina</taxon>
        <taxon>Agaricomycetes</taxon>
        <taxon>Agaricomycetidae</taxon>
        <taxon>Agaricales</taxon>
        <taxon>Schizophyllaceae</taxon>
        <taxon>Schizophyllum</taxon>
    </lineage>
</organism>
<keyword evidence="1" id="KW-0472">Membrane</keyword>
<dbReference type="Proteomes" id="UP000007431">
    <property type="component" value="Unassembled WGS sequence"/>
</dbReference>
<accession>D8PKC8</accession>
<dbReference type="HOGENOM" id="CLU_046025_5_3_1"/>
<evidence type="ECO:0000259" key="2">
    <source>
        <dbReference type="Pfam" id="PF20152"/>
    </source>
</evidence>
<feature type="transmembrane region" description="Helical" evidence="1">
    <location>
        <begin position="124"/>
        <end position="153"/>
    </location>
</feature>
<dbReference type="InterPro" id="IPR045339">
    <property type="entry name" value="DUF6534"/>
</dbReference>
<protein>
    <recommendedName>
        <fullName evidence="2">DUF6534 domain-containing protein</fullName>
    </recommendedName>
</protein>
<keyword evidence="1" id="KW-0812">Transmembrane</keyword>
<feature type="transmembrane region" description="Helical" evidence="1">
    <location>
        <begin position="92"/>
        <end position="112"/>
    </location>
</feature>
<feature type="transmembrane region" description="Helical" evidence="1">
    <location>
        <begin position="165"/>
        <end position="189"/>
    </location>
</feature>
<dbReference type="VEuPathDB" id="FungiDB:SCHCODRAFT_02731143"/>
<reference evidence="3 4" key="1">
    <citation type="journal article" date="2010" name="Nat. Biotechnol.">
        <title>Genome sequence of the model mushroom Schizophyllum commune.</title>
        <authorList>
            <person name="Ohm R.A."/>
            <person name="de Jong J.F."/>
            <person name="Lugones L.G."/>
            <person name="Aerts A."/>
            <person name="Kothe E."/>
            <person name="Stajich J.E."/>
            <person name="de Vries R.P."/>
            <person name="Record E."/>
            <person name="Levasseur A."/>
            <person name="Baker S.E."/>
            <person name="Bartholomew K.A."/>
            <person name="Coutinho P.M."/>
            <person name="Erdmann S."/>
            <person name="Fowler T.J."/>
            <person name="Gathman A.C."/>
            <person name="Lombard V."/>
            <person name="Henrissat B."/>
            <person name="Knabe N."/>
            <person name="Kuees U."/>
            <person name="Lilly W.W."/>
            <person name="Lindquist E."/>
            <person name="Lucas S."/>
            <person name="Magnuson J.K."/>
            <person name="Piumi F."/>
            <person name="Raudaskoski M."/>
            <person name="Salamov A."/>
            <person name="Schmutz J."/>
            <person name="Schwarze F.W.M.R."/>
            <person name="vanKuyk P.A."/>
            <person name="Horton J.S."/>
            <person name="Grigoriev I.V."/>
            <person name="Woesten H.A.B."/>
        </authorList>
    </citation>
    <scope>NUCLEOTIDE SEQUENCE [LARGE SCALE GENOMIC DNA]</scope>
    <source>
        <strain evidence="4">H4-8 / FGSC 9210</strain>
    </source>
</reference>
<dbReference type="AlphaFoldDB" id="D8PKC8"/>